<evidence type="ECO:0000256" key="1">
    <source>
        <dbReference type="ARBA" id="ARBA00004141"/>
    </source>
</evidence>
<dbReference type="InterPro" id="IPR010540">
    <property type="entry name" value="CmpB_TMEM229"/>
</dbReference>
<dbReference type="PANTHER" id="PTHR31746:SF2">
    <property type="entry name" value="TRANSMEMBRANE PROTEIN 229A"/>
    <property type="match status" value="1"/>
</dbReference>
<evidence type="ECO:0000256" key="4">
    <source>
        <dbReference type="ARBA" id="ARBA00022989"/>
    </source>
</evidence>
<evidence type="ECO:0000256" key="5">
    <source>
        <dbReference type="ARBA" id="ARBA00023136"/>
    </source>
</evidence>
<feature type="transmembrane region" description="Helical" evidence="6">
    <location>
        <begin position="122"/>
        <end position="142"/>
    </location>
</feature>
<evidence type="ECO:0000313" key="8">
    <source>
        <dbReference type="Proteomes" id="UP000828390"/>
    </source>
</evidence>
<accession>A0A9D4MS69</accession>
<organism evidence="7 8">
    <name type="scientific">Dreissena polymorpha</name>
    <name type="common">Zebra mussel</name>
    <name type="synonym">Mytilus polymorpha</name>
    <dbReference type="NCBI Taxonomy" id="45954"/>
    <lineage>
        <taxon>Eukaryota</taxon>
        <taxon>Metazoa</taxon>
        <taxon>Spiralia</taxon>
        <taxon>Lophotrochozoa</taxon>
        <taxon>Mollusca</taxon>
        <taxon>Bivalvia</taxon>
        <taxon>Autobranchia</taxon>
        <taxon>Heteroconchia</taxon>
        <taxon>Euheterodonta</taxon>
        <taxon>Imparidentia</taxon>
        <taxon>Neoheterodontei</taxon>
        <taxon>Myida</taxon>
        <taxon>Dreissenoidea</taxon>
        <taxon>Dreissenidae</taxon>
        <taxon>Dreissena</taxon>
    </lineage>
</organism>
<dbReference type="EMBL" id="JAIWYP010000001">
    <property type="protein sequence ID" value="KAH3881498.1"/>
    <property type="molecule type" value="Genomic_DNA"/>
</dbReference>
<name>A0A9D4MS69_DREPO</name>
<dbReference type="Pfam" id="PF06541">
    <property type="entry name" value="ABC_trans_CmpB"/>
    <property type="match status" value="1"/>
</dbReference>
<dbReference type="PANTHER" id="PTHR31746">
    <property type="entry name" value="TRANSMEMBRANE PROTEIN 229 FAMILY MEMBER"/>
    <property type="match status" value="1"/>
</dbReference>
<comment type="subcellular location">
    <subcellularLocation>
        <location evidence="1">Membrane</location>
        <topology evidence="1">Multi-pass membrane protein</topology>
    </subcellularLocation>
</comment>
<dbReference type="OrthoDB" id="5946847at2759"/>
<feature type="transmembrane region" description="Helical" evidence="6">
    <location>
        <begin position="55"/>
        <end position="77"/>
    </location>
</feature>
<evidence type="ECO:0000256" key="3">
    <source>
        <dbReference type="ARBA" id="ARBA00022692"/>
    </source>
</evidence>
<dbReference type="GO" id="GO:0016020">
    <property type="term" value="C:membrane"/>
    <property type="evidence" value="ECO:0007669"/>
    <property type="project" value="UniProtKB-SubCell"/>
</dbReference>
<evidence type="ECO:0008006" key="9">
    <source>
        <dbReference type="Google" id="ProtNLM"/>
    </source>
</evidence>
<keyword evidence="3 6" id="KW-0812">Transmembrane</keyword>
<dbReference type="AlphaFoldDB" id="A0A9D4MS69"/>
<reference evidence="7" key="2">
    <citation type="submission" date="2020-11" db="EMBL/GenBank/DDBJ databases">
        <authorList>
            <person name="McCartney M.A."/>
            <person name="Auch B."/>
            <person name="Kono T."/>
            <person name="Mallez S."/>
            <person name="Becker A."/>
            <person name="Gohl D.M."/>
            <person name="Silverstein K.A.T."/>
            <person name="Koren S."/>
            <person name="Bechman K.B."/>
            <person name="Herman A."/>
            <person name="Abrahante J.E."/>
            <person name="Garbe J."/>
        </authorList>
    </citation>
    <scope>NUCLEOTIDE SEQUENCE</scope>
    <source>
        <strain evidence="7">Duluth1</strain>
        <tissue evidence="7">Whole animal</tissue>
    </source>
</reference>
<gene>
    <name evidence="7" type="ORF">DPMN_005424</name>
</gene>
<proteinExistence type="inferred from homology"/>
<keyword evidence="4 6" id="KW-1133">Transmembrane helix</keyword>
<keyword evidence="8" id="KW-1185">Reference proteome</keyword>
<reference evidence="7" key="1">
    <citation type="journal article" date="2019" name="bioRxiv">
        <title>The Genome of the Zebra Mussel, Dreissena polymorpha: A Resource for Invasive Species Research.</title>
        <authorList>
            <person name="McCartney M.A."/>
            <person name="Auch B."/>
            <person name="Kono T."/>
            <person name="Mallez S."/>
            <person name="Zhang Y."/>
            <person name="Obille A."/>
            <person name="Becker A."/>
            <person name="Abrahante J.E."/>
            <person name="Garbe J."/>
            <person name="Badalamenti J.P."/>
            <person name="Herman A."/>
            <person name="Mangelson H."/>
            <person name="Liachko I."/>
            <person name="Sullivan S."/>
            <person name="Sone E.D."/>
            <person name="Koren S."/>
            <person name="Silverstein K.A.T."/>
            <person name="Beckman K.B."/>
            <person name="Gohl D.M."/>
        </authorList>
    </citation>
    <scope>NUCLEOTIDE SEQUENCE</scope>
    <source>
        <strain evidence="7">Duluth1</strain>
        <tissue evidence="7">Whole animal</tissue>
    </source>
</reference>
<feature type="transmembrane region" description="Helical" evidence="6">
    <location>
        <begin position="89"/>
        <end position="110"/>
    </location>
</feature>
<evidence type="ECO:0000256" key="2">
    <source>
        <dbReference type="ARBA" id="ARBA00006371"/>
    </source>
</evidence>
<comment type="similarity">
    <text evidence="2">Belongs to the TMEM229 family.</text>
</comment>
<comment type="caution">
    <text evidence="7">The sequence shown here is derived from an EMBL/GenBank/DDBJ whole genome shotgun (WGS) entry which is preliminary data.</text>
</comment>
<evidence type="ECO:0000256" key="6">
    <source>
        <dbReference type="SAM" id="Phobius"/>
    </source>
</evidence>
<sequence>MAPKGKEVGFVSRPLPAWLRFYLYGMHGLLDEIVFTALFDFIFTPEGNSSLKGYSTIFSFFIYGSCSFFVERVYVFLHLRHGIRWYFRLPLYLLILYTWEFIFGLVLRQFDACSWDYSHYPLNVMGLVTLVYAPAWTLLCVYQDILSHFLLSLRVTTEVHKEDLLHKLD</sequence>
<dbReference type="Proteomes" id="UP000828390">
    <property type="component" value="Unassembled WGS sequence"/>
</dbReference>
<protein>
    <recommendedName>
        <fullName evidence="9">Transmembrane protein 229A</fullName>
    </recommendedName>
</protein>
<feature type="transmembrane region" description="Helical" evidence="6">
    <location>
        <begin position="21"/>
        <end position="43"/>
    </location>
</feature>
<keyword evidence="5 6" id="KW-0472">Membrane</keyword>
<evidence type="ECO:0000313" key="7">
    <source>
        <dbReference type="EMBL" id="KAH3881498.1"/>
    </source>
</evidence>